<dbReference type="Gene3D" id="1.20.1250.20">
    <property type="entry name" value="MFS general substrate transporter like domains"/>
    <property type="match status" value="1"/>
</dbReference>
<comment type="subcellular location">
    <subcellularLocation>
        <location evidence="1">Cell membrane</location>
        <topology evidence="1">Multi-pass membrane protein</topology>
    </subcellularLocation>
</comment>
<keyword evidence="3 6" id="KW-0812">Transmembrane</keyword>
<evidence type="ECO:0000256" key="1">
    <source>
        <dbReference type="ARBA" id="ARBA00004651"/>
    </source>
</evidence>
<feature type="transmembrane region" description="Helical" evidence="6">
    <location>
        <begin position="276"/>
        <end position="294"/>
    </location>
</feature>
<feature type="transmembrane region" description="Helical" evidence="6">
    <location>
        <begin position="12"/>
        <end position="35"/>
    </location>
</feature>
<dbReference type="InterPro" id="IPR011701">
    <property type="entry name" value="MFS"/>
</dbReference>
<evidence type="ECO:0000256" key="4">
    <source>
        <dbReference type="ARBA" id="ARBA00022989"/>
    </source>
</evidence>
<accession>A0ABS4SAG3</accession>
<dbReference type="InterPro" id="IPR036259">
    <property type="entry name" value="MFS_trans_sf"/>
</dbReference>
<dbReference type="Proteomes" id="UP001519294">
    <property type="component" value="Unassembled WGS sequence"/>
</dbReference>
<dbReference type="Pfam" id="PF07690">
    <property type="entry name" value="MFS_1"/>
    <property type="match status" value="1"/>
</dbReference>
<feature type="transmembrane region" description="Helical" evidence="6">
    <location>
        <begin position="300"/>
        <end position="319"/>
    </location>
</feature>
<evidence type="ECO:0000256" key="5">
    <source>
        <dbReference type="ARBA" id="ARBA00023136"/>
    </source>
</evidence>
<dbReference type="InterPro" id="IPR020846">
    <property type="entry name" value="MFS_dom"/>
</dbReference>
<keyword evidence="5 6" id="KW-0472">Membrane</keyword>
<dbReference type="EMBL" id="JAGIKX010000027">
    <property type="protein sequence ID" value="MBP2258507.1"/>
    <property type="molecule type" value="Genomic_DNA"/>
</dbReference>
<name>A0ABS4SAG3_9BACI</name>
<feature type="transmembrane region" description="Helical" evidence="6">
    <location>
        <begin position="47"/>
        <end position="65"/>
    </location>
</feature>
<feature type="transmembrane region" description="Helical" evidence="6">
    <location>
        <begin position="212"/>
        <end position="233"/>
    </location>
</feature>
<feature type="transmembrane region" description="Helical" evidence="6">
    <location>
        <begin position="366"/>
        <end position="384"/>
    </location>
</feature>
<dbReference type="PANTHER" id="PTHR23531:SF2">
    <property type="entry name" value="PERMEASE"/>
    <property type="match status" value="1"/>
</dbReference>
<keyword evidence="4 6" id="KW-1133">Transmembrane helix</keyword>
<protein>
    <submittedName>
        <fullName evidence="8">MFS family permease</fullName>
    </submittedName>
</protein>
<dbReference type="CDD" id="cd17489">
    <property type="entry name" value="MFS_YfcJ_like"/>
    <property type="match status" value="1"/>
</dbReference>
<reference evidence="8 9" key="1">
    <citation type="submission" date="2021-03" db="EMBL/GenBank/DDBJ databases">
        <title>Genomic Encyclopedia of Type Strains, Phase IV (KMG-IV): sequencing the most valuable type-strain genomes for metagenomic binning, comparative biology and taxonomic classification.</title>
        <authorList>
            <person name="Goeker M."/>
        </authorList>
    </citation>
    <scope>NUCLEOTIDE SEQUENCE [LARGE SCALE GENOMIC DNA]</scope>
    <source>
        <strain evidence="8 9">DSM 25790</strain>
    </source>
</reference>
<feature type="transmembrane region" description="Helical" evidence="6">
    <location>
        <begin position="163"/>
        <end position="186"/>
    </location>
</feature>
<keyword evidence="9" id="KW-1185">Reference proteome</keyword>
<dbReference type="InterPro" id="IPR052714">
    <property type="entry name" value="MFS_Exporter"/>
</dbReference>
<feature type="transmembrane region" description="Helical" evidence="6">
    <location>
        <begin position="136"/>
        <end position="157"/>
    </location>
</feature>
<gene>
    <name evidence="8" type="ORF">J2Z81_002490</name>
</gene>
<sequence>MTSTKLWTKDFLIVSTANFFLYFTFYLLMATISVFAVDQFQATPSEAGLASSIFIIGILIARIFAGGLVDTVGQKKILYIGFIFTLLTNFLYFTIDSLMFLYLIRLLNGAALGIASTATGTIVASIIPKQRHGEGIGYYALSITLAAAVGPFLGMFIHQHADFSINFILCIILLGFSFICSFFLTVPKSEITKEQLEDLKGFKRSSFLEPRAIPIAIIAGFMGLGYASILSFINSYAIAIDVVDIASFFFIFYAVATLVSRPFVGRWFDTKGENFVMYPAFLLFAMAFLILSFADIQGYLILLAGIFVGLGYGTFLSSAQAIAVKESPKHRIGLATSTYYIFLDTGLGIGPFFLGFLIPVIGFKGLYISMAGLTLVGGCVYYFLHGKKASQHKESTMVSTEAR</sequence>
<dbReference type="PANTHER" id="PTHR23531">
    <property type="entry name" value="QUINOLENE RESISTANCE PROTEIN NORA"/>
    <property type="match status" value="1"/>
</dbReference>
<evidence type="ECO:0000256" key="2">
    <source>
        <dbReference type="ARBA" id="ARBA00022448"/>
    </source>
</evidence>
<dbReference type="SUPFAM" id="SSF103473">
    <property type="entry name" value="MFS general substrate transporter"/>
    <property type="match status" value="1"/>
</dbReference>
<feature type="transmembrane region" description="Helical" evidence="6">
    <location>
        <begin position="245"/>
        <end position="264"/>
    </location>
</feature>
<evidence type="ECO:0000256" key="3">
    <source>
        <dbReference type="ARBA" id="ARBA00022692"/>
    </source>
</evidence>
<feature type="domain" description="Major facilitator superfamily (MFS) profile" evidence="7">
    <location>
        <begin position="10"/>
        <end position="389"/>
    </location>
</feature>
<comment type="caution">
    <text evidence="8">The sequence shown here is derived from an EMBL/GenBank/DDBJ whole genome shotgun (WGS) entry which is preliminary data.</text>
</comment>
<feature type="transmembrane region" description="Helical" evidence="6">
    <location>
        <begin position="77"/>
        <end position="95"/>
    </location>
</feature>
<feature type="transmembrane region" description="Helical" evidence="6">
    <location>
        <begin position="339"/>
        <end position="360"/>
    </location>
</feature>
<keyword evidence="2" id="KW-0813">Transport</keyword>
<dbReference type="RefSeq" id="WP_226371458.1">
    <property type="nucleotide sequence ID" value="NZ_JAGIKX010000027.1"/>
</dbReference>
<evidence type="ECO:0000256" key="6">
    <source>
        <dbReference type="SAM" id="Phobius"/>
    </source>
</evidence>
<organism evidence="8 9">
    <name type="scientific">Virgibacillus alimentarius</name>
    <dbReference type="NCBI Taxonomy" id="698769"/>
    <lineage>
        <taxon>Bacteria</taxon>
        <taxon>Bacillati</taxon>
        <taxon>Bacillota</taxon>
        <taxon>Bacilli</taxon>
        <taxon>Bacillales</taxon>
        <taxon>Bacillaceae</taxon>
        <taxon>Virgibacillus</taxon>
    </lineage>
</organism>
<evidence type="ECO:0000259" key="7">
    <source>
        <dbReference type="PROSITE" id="PS50850"/>
    </source>
</evidence>
<dbReference type="PROSITE" id="PS50850">
    <property type="entry name" value="MFS"/>
    <property type="match status" value="1"/>
</dbReference>
<evidence type="ECO:0000313" key="8">
    <source>
        <dbReference type="EMBL" id="MBP2258507.1"/>
    </source>
</evidence>
<feature type="transmembrane region" description="Helical" evidence="6">
    <location>
        <begin position="101"/>
        <end position="124"/>
    </location>
</feature>
<proteinExistence type="predicted"/>
<evidence type="ECO:0000313" key="9">
    <source>
        <dbReference type="Proteomes" id="UP001519294"/>
    </source>
</evidence>